<evidence type="ECO:0000313" key="1">
    <source>
        <dbReference type="EMBL" id="KAH9421783.1"/>
    </source>
</evidence>
<reference evidence="1 2" key="1">
    <citation type="journal article" date="2018" name="J. Allergy Clin. Immunol.">
        <title>High-quality assembly of Dermatophagoides pteronyssinus genome and transcriptome reveals a wide range of novel allergens.</title>
        <authorList>
            <person name="Liu X.Y."/>
            <person name="Yang K.Y."/>
            <person name="Wang M.Q."/>
            <person name="Kwok J.S."/>
            <person name="Zeng X."/>
            <person name="Yang Z."/>
            <person name="Xiao X.J."/>
            <person name="Lau C.P."/>
            <person name="Li Y."/>
            <person name="Huang Z.M."/>
            <person name="Ba J.G."/>
            <person name="Yim A.K."/>
            <person name="Ouyang C.Y."/>
            <person name="Ngai S.M."/>
            <person name="Chan T.F."/>
            <person name="Leung E.L."/>
            <person name="Liu L."/>
            <person name="Liu Z.G."/>
            <person name="Tsui S.K."/>
        </authorList>
    </citation>
    <scope>NUCLEOTIDE SEQUENCE [LARGE SCALE GENOMIC DNA]</scope>
    <source>
        <strain evidence="1">Derp</strain>
    </source>
</reference>
<keyword evidence="2" id="KW-1185">Reference proteome</keyword>
<name>A0ABQ8JGQ5_DERPT</name>
<sequence>VNKVLYSMSIESYGAMSYNESNDNYYYNLWQKKVSPNCGAAIESGMMINVAKNKDLIKSNRFKHSYWIIINQGILSNLPTKLFQVCL</sequence>
<feature type="non-terminal residue" evidence="1">
    <location>
        <position position="1"/>
    </location>
</feature>
<accession>A0ABQ8JGQ5</accession>
<protein>
    <submittedName>
        <fullName evidence="1">Uncharacterized protein</fullName>
    </submittedName>
</protein>
<dbReference type="Proteomes" id="UP000887458">
    <property type="component" value="Unassembled WGS sequence"/>
</dbReference>
<reference evidence="1 2" key="2">
    <citation type="journal article" date="2022" name="Mol. Biol. Evol.">
        <title>Comparative Genomics Reveals Insights into the Divergent Evolution of Astigmatic Mites and Household Pest Adaptations.</title>
        <authorList>
            <person name="Xiong Q."/>
            <person name="Wan A.T."/>
            <person name="Liu X."/>
            <person name="Fung C.S."/>
            <person name="Xiao X."/>
            <person name="Malainual N."/>
            <person name="Hou J."/>
            <person name="Wang L."/>
            <person name="Wang M."/>
            <person name="Yang K.Y."/>
            <person name="Cui Y."/>
            <person name="Leung E.L."/>
            <person name="Nong W."/>
            <person name="Shin S.K."/>
            <person name="Au S.W."/>
            <person name="Jeong K.Y."/>
            <person name="Chew F.T."/>
            <person name="Hui J.H."/>
            <person name="Leung T.F."/>
            <person name="Tungtrongchitr A."/>
            <person name="Zhong N."/>
            <person name="Liu Z."/>
            <person name="Tsui S.K."/>
        </authorList>
    </citation>
    <scope>NUCLEOTIDE SEQUENCE [LARGE SCALE GENOMIC DNA]</scope>
    <source>
        <strain evidence="1">Derp</strain>
    </source>
</reference>
<comment type="caution">
    <text evidence="1">The sequence shown here is derived from an EMBL/GenBank/DDBJ whole genome shotgun (WGS) entry which is preliminary data.</text>
</comment>
<evidence type="ECO:0000313" key="2">
    <source>
        <dbReference type="Proteomes" id="UP000887458"/>
    </source>
</evidence>
<dbReference type="EMBL" id="NJHN03000037">
    <property type="protein sequence ID" value="KAH9421783.1"/>
    <property type="molecule type" value="Genomic_DNA"/>
</dbReference>
<gene>
    <name evidence="1" type="ORF">DERP_002071</name>
</gene>
<proteinExistence type="predicted"/>
<organism evidence="1 2">
    <name type="scientific">Dermatophagoides pteronyssinus</name>
    <name type="common">European house dust mite</name>
    <dbReference type="NCBI Taxonomy" id="6956"/>
    <lineage>
        <taxon>Eukaryota</taxon>
        <taxon>Metazoa</taxon>
        <taxon>Ecdysozoa</taxon>
        <taxon>Arthropoda</taxon>
        <taxon>Chelicerata</taxon>
        <taxon>Arachnida</taxon>
        <taxon>Acari</taxon>
        <taxon>Acariformes</taxon>
        <taxon>Sarcoptiformes</taxon>
        <taxon>Astigmata</taxon>
        <taxon>Psoroptidia</taxon>
        <taxon>Analgoidea</taxon>
        <taxon>Pyroglyphidae</taxon>
        <taxon>Dermatophagoidinae</taxon>
        <taxon>Dermatophagoides</taxon>
    </lineage>
</organism>